<protein>
    <submittedName>
        <fullName evidence="1">Uncharacterized protein</fullName>
    </submittedName>
</protein>
<proteinExistence type="predicted"/>
<dbReference type="EMBL" id="AVPG01000003">
    <property type="protein sequence ID" value="KGX88265.1"/>
    <property type="molecule type" value="Genomic_DNA"/>
</dbReference>
<name>A0A0A5GAX2_9BACI</name>
<comment type="caution">
    <text evidence="1">The sequence shown here is derived from an EMBL/GenBank/DDBJ whole genome shotgun (WGS) entry which is preliminary data.</text>
</comment>
<dbReference type="Proteomes" id="UP000030401">
    <property type="component" value="Unassembled WGS sequence"/>
</dbReference>
<keyword evidence="2" id="KW-1185">Reference proteome</keyword>
<accession>A0A0A5GAX2</accession>
<gene>
    <name evidence="1" type="ORF">N784_10565</name>
</gene>
<sequence length="188" mass="21684">MAYSRFEIEQSIEGIIKELNRIKGDMHSVKAPQSKKNDVFSYFVYSVIFPYKRRNELMVFGSFIVMNNGPKKITKPIIEMNISPVDKSTFAGKIYSDHHVDYEFTPNLSEAWCHVDDDNKILAYETGQYKLRPLLHDQLGAGDKLAFSNFQLSVHLDDKIDCVKVEGGIYYDENPSRFPSLNNIYINL</sequence>
<dbReference type="OrthoDB" id="2679997at2"/>
<evidence type="ECO:0000313" key="1">
    <source>
        <dbReference type="EMBL" id="KGX88265.1"/>
    </source>
</evidence>
<dbReference type="STRING" id="1385512.N784_10565"/>
<dbReference type="AlphaFoldDB" id="A0A0A5GAX2"/>
<dbReference type="eggNOG" id="ENOG503384H">
    <property type="taxonomic scope" value="Bacteria"/>
</dbReference>
<dbReference type="RefSeq" id="WP_036832499.1">
    <property type="nucleotide sequence ID" value="NZ_AVPG01000003.1"/>
</dbReference>
<organism evidence="1 2">
    <name type="scientific">Pontibacillus litoralis JSM 072002</name>
    <dbReference type="NCBI Taxonomy" id="1385512"/>
    <lineage>
        <taxon>Bacteria</taxon>
        <taxon>Bacillati</taxon>
        <taxon>Bacillota</taxon>
        <taxon>Bacilli</taxon>
        <taxon>Bacillales</taxon>
        <taxon>Bacillaceae</taxon>
        <taxon>Pontibacillus</taxon>
    </lineage>
</organism>
<evidence type="ECO:0000313" key="2">
    <source>
        <dbReference type="Proteomes" id="UP000030401"/>
    </source>
</evidence>
<reference evidence="1 2" key="1">
    <citation type="submission" date="2013-08" db="EMBL/GenBank/DDBJ databases">
        <authorList>
            <person name="Huang J."/>
            <person name="Wang G."/>
        </authorList>
    </citation>
    <scope>NUCLEOTIDE SEQUENCE [LARGE SCALE GENOMIC DNA]</scope>
    <source>
        <strain evidence="1 2">JSM 072002</strain>
    </source>
</reference>